<reference evidence="1 2" key="1">
    <citation type="journal article" date="2023" name="G3 (Bethesda)">
        <title>A chromosome-level genome assembly of Zasmidium syzygii isolated from banana leaves.</title>
        <authorList>
            <person name="van Westerhoven A.C."/>
            <person name="Mehrabi R."/>
            <person name="Talebi R."/>
            <person name="Steentjes M.B.F."/>
            <person name="Corcolon B."/>
            <person name="Chong P.A."/>
            <person name="Kema G.H.J."/>
            <person name="Seidl M.F."/>
        </authorList>
    </citation>
    <scope>NUCLEOTIDE SEQUENCE [LARGE SCALE GENOMIC DNA]</scope>
    <source>
        <strain evidence="1 2">P124</strain>
    </source>
</reference>
<evidence type="ECO:0000313" key="2">
    <source>
        <dbReference type="Proteomes" id="UP001305779"/>
    </source>
</evidence>
<evidence type="ECO:0000313" key="1">
    <source>
        <dbReference type="EMBL" id="KAK4493617.1"/>
    </source>
</evidence>
<keyword evidence="2" id="KW-1185">Reference proteome</keyword>
<organism evidence="1 2">
    <name type="scientific">Zasmidium cellare</name>
    <name type="common">Wine cellar mold</name>
    <name type="synonym">Racodium cellare</name>
    <dbReference type="NCBI Taxonomy" id="395010"/>
    <lineage>
        <taxon>Eukaryota</taxon>
        <taxon>Fungi</taxon>
        <taxon>Dikarya</taxon>
        <taxon>Ascomycota</taxon>
        <taxon>Pezizomycotina</taxon>
        <taxon>Dothideomycetes</taxon>
        <taxon>Dothideomycetidae</taxon>
        <taxon>Mycosphaerellales</taxon>
        <taxon>Mycosphaerellaceae</taxon>
        <taxon>Zasmidium</taxon>
    </lineage>
</organism>
<dbReference type="Proteomes" id="UP001305779">
    <property type="component" value="Unassembled WGS sequence"/>
</dbReference>
<sequence>MGHQRRLFAMLNEFLDKSYSFSERAREPRMVVIDDLATKYTSPTEPPCNIARFPLENKTPAQCFQLLEENVRERDSDINTDYFVVFDERSTQDSTVGIVDVDEDEVLTVRVRFEHTAVMLSTFNVANLTVEEAIESANEQSDGVYSLD</sequence>
<proteinExistence type="predicted"/>
<protein>
    <submittedName>
        <fullName evidence="1">Uncharacterized protein</fullName>
    </submittedName>
</protein>
<dbReference type="EMBL" id="JAXOVC010000016">
    <property type="protein sequence ID" value="KAK4493617.1"/>
    <property type="molecule type" value="Genomic_DNA"/>
</dbReference>
<accession>A0ABR0DWQ5</accession>
<gene>
    <name evidence="1" type="ORF">PRZ48_015284</name>
</gene>
<comment type="caution">
    <text evidence="1">The sequence shown here is derived from an EMBL/GenBank/DDBJ whole genome shotgun (WGS) entry which is preliminary data.</text>
</comment>
<name>A0ABR0DWQ5_ZASCE</name>